<keyword evidence="5" id="KW-0548">Nucleotidyltransferase</keyword>
<evidence type="ECO:0000256" key="21">
    <source>
        <dbReference type="SAM" id="MobiDB-lite"/>
    </source>
</evidence>
<dbReference type="GO" id="GO:0005524">
    <property type="term" value="F:ATP binding"/>
    <property type="evidence" value="ECO:0007669"/>
    <property type="project" value="UniProtKB-KW"/>
</dbReference>
<evidence type="ECO:0000259" key="22">
    <source>
        <dbReference type="PROSITE" id="PS50160"/>
    </source>
</evidence>
<dbReference type="CDD" id="cd07971">
    <property type="entry name" value="OBF_DNA_ligase_LigD"/>
    <property type="match status" value="1"/>
</dbReference>
<dbReference type="NCBIfam" id="TIGR02777">
    <property type="entry name" value="LigD_PE_dom"/>
    <property type="match status" value="1"/>
</dbReference>
<evidence type="ECO:0000256" key="10">
    <source>
        <dbReference type="ARBA" id="ARBA00022801"/>
    </source>
</evidence>
<evidence type="ECO:0000256" key="18">
    <source>
        <dbReference type="ARBA" id="ARBA00023268"/>
    </source>
</evidence>
<dbReference type="InterPro" id="IPR052171">
    <property type="entry name" value="NHEJ_LigD"/>
</dbReference>
<keyword evidence="4" id="KW-0808">Transferase</keyword>
<evidence type="ECO:0000313" key="23">
    <source>
        <dbReference type="EMBL" id="OZI51920.1"/>
    </source>
</evidence>
<comment type="catalytic activity">
    <reaction evidence="20">
        <text>ATP + (deoxyribonucleotide)n-3'-hydroxyl + 5'-phospho-(deoxyribonucleotide)m = (deoxyribonucleotide)n+m + AMP + diphosphate.</text>
        <dbReference type="EC" id="6.5.1.1"/>
    </reaction>
</comment>
<evidence type="ECO:0000256" key="19">
    <source>
        <dbReference type="ARBA" id="ARBA00029943"/>
    </source>
</evidence>
<protein>
    <recommendedName>
        <fullName evidence="2">DNA ligase (ATP)</fullName>
        <ecNumber evidence="2">6.5.1.1</ecNumber>
    </recommendedName>
    <alternativeName>
        <fullName evidence="19">NHEJ DNA polymerase</fullName>
    </alternativeName>
</protein>
<dbReference type="PROSITE" id="PS50160">
    <property type="entry name" value="DNA_LIGASE_A3"/>
    <property type="match status" value="1"/>
</dbReference>
<evidence type="ECO:0000256" key="5">
    <source>
        <dbReference type="ARBA" id="ARBA00022695"/>
    </source>
</evidence>
<dbReference type="GO" id="GO:0006281">
    <property type="term" value="P:DNA repair"/>
    <property type="evidence" value="ECO:0007669"/>
    <property type="project" value="UniProtKB-KW"/>
</dbReference>
<dbReference type="GO" id="GO:0003887">
    <property type="term" value="F:DNA-directed DNA polymerase activity"/>
    <property type="evidence" value="ECO:0007669"/>
    <property type="project" value="UniProtKB-KW"/>
</dbReference>
<keyword evidence="11" id="KW-0269">Exonuclease</keyword>
<evidence type="ECO:0000256" key="17">
    <source>
        <dbReference type="ARBA" id="ARBA00023211"/>
    </source>
</evidence>
<name>A0A261TSA9_9BORD</name>
<accession>A0A261TSA9</accession>
<evidence type="ECO:0000256" key="2">
    <source>
        <dbReference type="ARBA" id="ARBA00012727"/>
    </source>
</evidence>
<feature type="compositionally biased region" description="Basic and acidic residues" evidence="21">
    <location>
        <begin position="183"/>
        <end position="198"/>
    </location>
</feature>
<gene>
    <name evidence="23" type="ORF">CAL25_10410</name>
</gene>
<dbReference type="InterPro" id="IPR033651">
    <property type="entry name" value="PaeLigD_Pol-like"/>
</dbReference>
<dbReference type="Pfam" id="PF01068">
    <property type="entry name" value="DNA_ligase_A_M"/>
    <property type="match status" value="1"/>
</dbReference>
<dbReference type="SUPFAM" id="SSF56091">
    <property type="entry name" value="DNA ligase/mRNA capping enzyme, catalytic domain"/>
    <property type="match status" value="1"/>
</dbReference>
<dbReference type="NCBIfam" id="TIGR02776">
    <property type="entry name" value="NHEJ_ligase_prk"/>
    <property type="match status" value="1"/>
</dbReference>
<feature type="domain" description="ATP-dependent DNA ligase family profile" evidence="22">
    <location>
        <begin position="361"/>
        <end position="452"/>
    </location>
</feature>
<reference evidence="23 24" key="1">
    <citation type="submission" date="2017-05" db="EMBL/GenBank/DDBJ databases">
        <title>Complete and WGS of Bordetella genogroups.</title>
        <authorList>
            <person name="Spilker T."/>
            <person name="LiPuma J."/>
        </authorList>
    </citation>
    <scope>NUCLEOTIDE SEQUENCE [LARGE SCALE GENOMIC DNA]</scope>
    <source>
        <strain evidence="23 24">AU10456</strain>
    </source>
</reference>
<dbReference type="InterPro" id="IPR012309">
    <property type="entry name" value="DNA_ligase_ATP-dep_C"/>
</dbReference>
<comment type="caution">
    <text evidence="23">The sequence shown here is derived from an EMBL/GenBank/DDBJ whole genome shotgun (WGS) entry which is preliminary data.</text>
</comment>
<evidence type="ECO:0000256" key="9">
    <source>
        <dbReference type="ARBA" id="ARBA00022763"/>
    </source>
</evidence>
<evidence type="ECO:0000256" key="3">
    <source>
        <dbReference type="ARBA" id="ARBA00022598"/>
    </source>
</evidence>
<dbReference type="Gene3D" id="3.30.470.30">
    <property type="entry name" value="DNA ligase/mRNA capping enzyme"/>
    <property type="match status" value="1"/>
</dbReference>
<keyword evidence="8" id="KW-0547">Nucleotide-binding</keyword>
<evidence type="ECO:0000313" key="24">
    <source>
        <dbReference type="Proteomes" id="UP000216913"/>
    </source>
</evidence>
<keyword evidence="16" id="KW-0234">DNA repair</keyword>
<keyword evidence="10" id="KW-0378">Hydrolase</keyword>
<dbReference type="AlphaFoldDB" id="A0A261TSA9"/>
<dbReference type="GO" id="GO:0004527">
    <property type="term" value="F:exonuclease activity"/>
    <property type="evidence" value="ECO:0007669"/>
    <property type="project" value="UniProtKB-KW"/>
</dbReference>
<evidence type="ECO:0000256" key="8">
    <source>
        <dbReference type="ARBA" id="ARBA00022741"/>
    </source>
</evidence>
<dbReference type="EC" id="6.5.1.1" evidence="2"/>
<feature type="region of interest" description="Disordered" evidence="21">
    <location>
        <begin position="179"/>
        <end position="219"/>
    </location>
</feature>
<evidence type="ECO:0000256" key="14">
    <source>
        <dbReference type="ARBA" id="ARBA00023125"/>
    </source>
</evidence>
<keyword evidence="14" id="KW-0238">DNA-binding</keyword>
<dbReference type="NCBIfam" id="NF004628">
    <property type="entry name" value="PRK05972.1"/>
    <property type="match status" value="1"/>
</dbReference>
<keyword evidence="3 23" id="KW-0436">Ligase</keyword>
<keyword evidence="12" id="KW-0067">ATP-binding</keyword>
<dbReference type="EMBL" id="NEVP01000006">
    <property type="protein sequence ID" value="OZI51920.1"/>
    <property type="molecule type" value="Genomic_DNA"/>
</dbReference>
<dbReference type="Proteomes" id="UP000216913">
    <property type="component" value="Unassembled WGS sequence"/>
</dbReference>
<comment type="cofactor">
    <cofactor evidence="1">
        <name>Mn(2+)</name>
        <dbReference type="ChEBI" id="CHEBI:29035"/>
    </cofactor>
</comment>
<keyword evidence="15" id="KW-0233">DNA recombination</keyword>
<evidence type="ECO:0000256" key="13">
    <source>
        <dbReference type="ARBA" id="ARBA00022932"/>
    </source>
</evidence>
<evidence type="ECO:0000256" key="1">
    <source>
        <dbReference type="ARBA" id="ARBA00001936"/>
    </source>
</evidence>
<evidence type="ECO:0000256" key="7">
    <source>
        <dbReference type="ARBA" id="ARBA00022723"/>
    </source>
</evidence>
<dbReference type="NCBIfam" id="TIGR02778">
    <property type="entry name" value="ligD_pol"/>
    <property type="match status" value="1"/>
</dbReference>
<dbReference type="SUPFAM" id="SSF50249">
    <property type="entry name" value="Nucleic acid-binding proteins"/>
    <property type="match status" value="1"/>
</dbReference>
<dbReference type="Gene3D" id="2.40.50.140">
    <property type="entry name" value="Nucleic acid-binding proteins"/>
    <property type="match status" value="1"/>
</dbReference>
<dbReference type="InterPro" id="IPR012310">
    <property type="entry name" value="DNA_ligase_ATP-dep_cent"/>
</dbReference>
<dbReference type="InterPro" id="IPR012340">
    <property type="entry name" value="NA-bd_OB-fold"/>
</dbReference>
<dbReference type="InterPro" id="IPR014143">
    <property type="entry name" value="NHEJ_ligase_prk"/>
</dbReference>
<feature type="region of interest" description="Disordered" evidence="21">
    <location>
        <begin position="569"/>
        <end position="661"/>
    </location>
</feature>
<dbReference type="InterPro" id="IPR014144">
    <property type="entry name" value="LigD_PE_domain"/>
</dbReference>
<keyword evidence="17" id="KW-0464">Manganese</keyword>
<evidence type="ECO:0000256" key="4">
    <source>
        <dbReference type="ARBA" id="ARBA00022679"/>
    </source>
</evidence>
<dbReference type="GO" id="GO:0003910">
    <property type="term" value="F:DNA ligase (ATP) activity"/>
    <property type="evidence" value="ECO:0007669"/>
    <property type="project" value="UniProtKB-EC"/>
</dbReference>
<dbReference type="GO" id="GO:0003677">
    <property type="term" value="F:DNA binding"/>
    <property type="evidence" value="ECO:0007669"/>
    <property type="project" value="UniProtKB-KW"/>
</dbReference>
<keyword evidence="6" id="KW-0540">Nuclease</keyword>
<evidence type="ECO:0000256" key="15">
    <source>
        <dbReference type="ARBA" id="ARBA00023172"/>
    </source>
</evidence>
<proteinExistence type="predicted"/>
<keyword evidence="24" id="KW-1185">Reference proteome</keyword>
<dbReference type="Pfam" id="PF13298">
    <property type="entry name" value="LigD_N"/>
    <property type="match status" value="1"/>
</dbReference>
<dbReference type="PANTHER" id="PTHR42705">
    <property type="entry name" value="BIFUNCTIONAL NON-HOMOLOGOUS END JOINING PROTEIN LIGD"/>
    <property type="match status" value="1"/>
</dbReference>
<dbReference type="NCBIfam" id="TIGR02779">
    <property type="entry name" value="NHEJ_ligase_lig"/>
    <property type="match status" value="1"/>
</dbReference>
<keyword evidence="7" id="KW-0479">Metal-binding</keyword>
<evidence type="ECO:0000256" key="12">
    <source>
        <dbReference type="ARBA" id="ARBA00022840"/>
    </source>
</evidence>
<keyword evidence="9" id="KW-0227">DNA damage</keyword>
<dbReference type="PANTHER" id="PTHR42705:SF2">
    <property type="entry name" value="BIFUNCTIONAL NON-HOMOLOGOUS END JOINING PROTEIN LIGD"/>
    <property type="match status" value="1"/>
</dbReference>
<evidence type="ECO:0000256" key="11">
    <source>
        <dbReference type="ARBA" id="ARBA00022839"/>
    </source>
</evidence>
<dbReference type="GO" id="GO:0006310">
    <property type="term" value="P:DNA recombination"/>
    <property type="evidence" value="ECO:0007669"/>
    <property type="project" value="UniProtKB-KW"/>
</dbReference>
<evidence type="ECO:0000256" key="16">
    <source>
        <dbReference type="ARBA" id="ARBA00023204"/>
    </source>
</evidence>
<dbReference type="Pfam" id="PF21686">
    <property type="entry name" value="LigD_Prim-Pol"/>
    <property type="match status" value="1"/>
</dbReference>
<organism evidence="23 24">
    <name type="scientific">Bordetella genomosp. 5</name>
    <dbReference type="NCBI Taxonomy" id="1395608"/>
    <lineage>
        <taxon>Bacteria</taxon>
        <taxon>Pseudomonadati</taxon>
        <taxon>Pseudomonadota</taxon>
        <taxon>Betaproteobacteria</taxon>
        <taxon>Burkholderiales</taxon>
        <taxon>Alcaligenaceae</taxon>
        <taxon>Bordetella</taxon>
    </lineage>
</organism>
<dbReference type="OrthoDB" id="9802472at2"/>
<dbReference type="Pfam" id="PF04679">
    <property type="entry name" value="DNA_ligase_A_C"/>
    <property type="match status" value="1"/>
</dbReference>
<keyword evidence="13" id="KW-0239">DNA-directed DNA polymerase</keyword>
<dbReference type="GO" id="GO:0046872">
    <property type="term" value="F:metal ion binding"/>
    <property type="evidence" value="ECO:0007669"/>
    <property type="project" value="UniProtKB-KW"/>
</dbReference>
<evidence type="ECO:0000256" key="6">
    <source>
        <dbReference type="ARBA" id="ARBA00022722"/>
    </source>
</evidence>
<dbReference type="CDD" id="cd04862">
    <property type="entry name" value="PaeLigD_Pol_like"/>
    <property type="match status" value="1"/>
</dbReference>
<evidence type="ECO:0000256" key="20">
    <source>
        <dbReference type="ARBA" id="ARBA00034003"/>
    </source>
</evidence>
<sequence>MADTLKTYREKRDFKVTSEPAEGGDANPDALAFVVQKHWASRLHYDFRLELDGAMKSWAVPKGPTYDPTVKRMAVQVEDHPIAYNQFEGEIPKGQYGAGKVIIWDEGIWQPLSDPRKGYRDGHLKFELHGSKLHGRWALVRMKGKGEKQVPWLLIKEKDALAKPESEFSLVDEYPDSVVPLRGEPRKAPAADADEKTARGAAPKKRAAKQVGRASARKAAGAEPADAAAADAAAADAAAADAAAAGAASSSAAGEVDLPGRAAPLPDTLRPQLATLVERPPHAPGEWIHELKFDGYRVMARLDRGEARLYTRNGHDWTARMPQLARAIAALPVLNAWIDGEIVVMADDGNPSFQALQNAFDEERAERILYYAFDLPYVTGRDLREEPLWRRREILEQVIARGEEPLRFSAAFDKPVSDLVASACKLGLEGIIAKRRDAPYVTRRSDTWIKLKCARRQEFVIAGYTEPQGTRVGLGALVLAVHDQEGTLRHAGNVGTGFDDRMLADLVARLSKIERADSPLAPGAKPGRKVHWVEPRLVAEVSFGEWTGAGHVRHAVFRGLREDKPASAIVRETPERGAGAADTQADDGGKADRRTQAAGTAKSSKKAGSTKKADAADNAAAGESGKKTKASKADGAARAGQDDIGARAKPGRLTSPDRVIDEQSGATKLDLARYYALVAPQILPHLAGRPTSFLRAPAGIGAAMFFQKHLEHAMPGVLTLPQELDPDHPPLLEVPSDTALMSAVQMNVVEFHTWNAHKDAIDKPDRMVFDLDPGEGVQWTAVVEGAQLVRTLLQELGLTAWLKTSGGKGLHVVVPLRRQHDWDTVKGCAQAIVRHLAQTVPQRFVAKSGPRNRVGKIFVDYLRNGFGATTVAAWSARARPGLGVSVPLAWDELKSLKRGDQWTVRNIHDRLDVGDTPWDDYRPQSLAAALDAFK</sequence>
<dbReference type="CDD" id="cd07906">
    <property type="entry name" value="Adenylation_DNA_ligase_LigD_LigC"/>
    <property type="match status" value="1"/>
</dbReference>
<dbReference type="InterPro" id="IPR014145">
    <property type="entry name" value="LigD_pol_dom"/>
</dbReference>
<dbReference type="Gene3D" id="3.90.920.10">
    <property type="entry name" value="DNA primase, PRIM domain"/>
    <property type="match status" value="1"/>
</dbReference>
<dbReference type="RefSeq" id="WP_094799877.1">
    <property type="nucleotide sequence ID" value="NZ_NEVP01000006.1"/>
</dbReference>
<dbReference type="Gene3D" id="3.30.1490.70">
    <property type="match status" value="1"/>
</dbReference>
<keyword evidence="18" id="KW-0511">Multifunctional enzyme</keyword>
<dbReference type="InterPro" id="IPR014146">
    <property type="entry name" value="LigD_ligase_dom"/>
</dbReference>